<dbReference type="Pfam" id="PF04389">
    <property type="entry name" value="Peptidase_M28"/>
    <property type="match status" value="1"/>
</dbReference>
<dbReference type="RefSeq" id="WP_249995561.1">
    <property type="nucleotide sequence ID" value="NZ_CP116221.1"/>
</dbReference>
<protein>
    <submittedName>
        <fullName evidence="2">M28 family peptidase</fullName>
    </submittedName>
</protein>
<evidence type="ECO:0000259" key="1">
    <source>
        <dbReference type="Pfam" id="PF04389"/>
    </source>
</evidence>
<reference evidence="2 3" key="1">
    <citation type="submission" date="2023-01" db="EMBL/GenBank/DDBJ databases">
        <title>Psychroserpens ponticola sp. nov., isolated from seawater.</title>
        <authorList>
            <person name="Kristyanto S."/>
            <person name="Jung J."/>
            <person name="Kim J.M."/>
            <person name="Jeon C.O."/>
        </authorList>
    </citation>
    <scope>NUCLEOTIDE SEQUENCE [LARGE SCALE GENOMIC DNA]</scope>
    <source>
        <strain evidence="2 3">MSW6</strain>
    </source>
</reference>
<dbReference type="InterPro" id="IPR045175">
    <property type="entry name" value="M28_fam"/>
</dbReference>
<evidence type="ECO:0000313" key="3">
    <source>
        <dbReference type="Proteomes" id="UP001202717"/>
    </source>
</evidence>
<dbReference type="Gene3D" id="3.40.630.10">
    <property type="entry name" value="Zn peptidases"/>
    <property type="match status" value="1"/>
</dbReference>
<gene>
    <name evidence="2" type="ORF">MUN68_004975</name>
</gene>
<organism evidence="2 3">
    <name type="scientific">Psychroserpens ponticola</name>
    <dbReference type="NCBI Taxonomy" id="2932268"/>
    <lineage>
        <taxon>Bacteria</taxon>
        <taxon>Pseudomonadati</taxon>
        <taxon>Bacteroidota</taxon>
        <taxon>Flavobacteriia</taxon>
        <taxon>Flavobacteriales</taxon>
        <taxon>Flavobacteriaceae</taxon>
        <taxon>Psychroserpens</taxon>
    </lineage>
</organism>
<name>A0ABY7S0C8_9FLAO</name>
<dbReference type="PANTHER" id="PTHR12147:SF26">
    <property type="entry name" value="PEPTIDASE M28 DOMAIN-CONTAINING PROTEIN"/>
    <property type="match status" value="1"/>
</dbReference>
<dbReference type="InterPro" id="IPR007484">
    <property type="entry name" value="Peptidase_M28"/>
</dbReference>
<sequence length="345" mass="38937">MKALIVASALTLVGSCATLSHTKKLQNIKDSIVFTDANIINNYANTITVAELNTHVYKFSSDEFEGRRAGEPGHHKAANYLKDYYIKEGIASPLGTDNYYQIVPESFFDNGIKSSPNVIAYIKGTEYPDEVLIISGHSDHEGFTEKFIYNGADDNGSGTAAMLEMAQAFKKAENEGFAPKRSIVFLHFTGEEVDLTGSRYYTKHPVFPLHNTIANLNIDMIGRVDDSHEDNPNYIYLIGSDRLSTELHYISESANENFTKLELDYRLNSDSDPNQYYSRSDHYNFAQNGVPVIFYFNGTHDDYHEPTDTAEKINFPLLQKRTKLIFTTAWYIANNEKPIKVDLDS</sequence>
<dbReference type="PROSITE" id="PS51257">
    <property type="entry name" value="PROKAR_LIPOPROTEIN"/>
    <property type="match status" value="1"/>
</dbReference>
<dbReference type="EMBL" id="CP116221">
    <property type="protein sequence ID" value="WCO02844.1"/>
    <property type="molecule type" value="Genomic_DNA"/>
</dbReference>
<dbReference type="PANTHER" id="PTHR12147">
    <property type="entry name" value="METALLOPEPTIDASE M28 FAMILY MEMBER"/>
    <property type="match status" value="1"/>
</dbReference>
<proteinExistence type="predicted"/>
<feature type="domain" description="Peptidase M28" evidence="1">
    <location>
        <begin position="117"/>
        <end position="327"/>
    </location>
</feature>
<evidence type="ECO:0000313" key="2">
    <source>
        <dbReference type="EMBL" id="WCO02844.1"/>
    </source>
</evidence>
<dbReference type="SUPFAM" id="SSF53187">
    <property type="entry name" value="Zn-dependent exopeptidases"/>
    <property type="match status" value="1"/>
</dbReference>
<dbReference type="Proteomes" id="UP001202717">
    <property type="component" value="Chromosome"/>
</dbReference>
<keyword evidence="3" id="KW-1185">Reference proteome</keyword>
<accession>A0ABY7S0C8</accession>